<reference evidence="8 9" key="1">
    <citation type="journal article" date="2020" name="Cell">
        <title>Large-Scale Comparative Analyses of Tick Genomes Elucidate Their Genetic Diversity and Vector Capacities.</title>
        <authorList>
            <consortium name="Tick Genome and Microbiome Consortium (TIGMIC)"/>
            <person name="Jia N."/>
            <person name="Wang J."/>
            <person name="Shi W."/>
            <person name="Du L."/>
            <person name="Sun Y."/>
            <person name="Zhan W."/>
            <person name="Jiang J.F."/>
            <person name="Wang Q."/>
            <person name="Zhang B."/>
            <person name="Ji P."/>
            <person name="Bell-Sakyi L."/>
            <person name="Cui X.M."/>
            <person name="Yuan T.T."/>
            <person name="Jiang B.G."/>
            <person name="Yang W.F."/>
            <person name="Lam T.T."/>
            <person name="Chang Q.C."/>
            <person name="Ding S.J."/>
            <person name="Wang X.J."/>
            <person name="Zhu J.G."/>
            <person name="Ruan X.D."/>
            <person name="Zhao L."/>
            <person name="Wei J.T."/>
            <person name="Ye R.Z."/>
            <person name="Que T.C."/>
            <person name="Du C.H."/>
            <person name="Zhou Y.H."/>
            <person name="Cheng J.X."/>
            <person name="Dai P.F."/>
            <person name="Guo W.B."/>
            <person name="Han X.H."/>
            <person name="Huang E.J."/>
            <person name="Li L.F."/>
            <person name="Wei W."/>
            <person name="Gao Y.C."/>
            <person name="Liu J.Z."/>
            <person name="Shao H.Z."/>
            <person name="Wang X."/>
            <person name="Wang C.C."/>
            <person name="Yang T.C."/>
            <person name="Huo Q.B."/>
            <person name="Li W."/>
            <person name="Chen H.Y."/>
            <person name="Chen S.E."/>
            <person name="Zhou L.G."/>
            <person name="Ni X.B."/>
            <person name="Tian J.H."/>
            <person name="Sheng Y."/>
            <person name="Liu T."/>
            <person name="Pan Y.S."/>
            <person name="Xia L.Y."/>
            <person name="Li J."/>
            <person name="Zhao F."/>
            <person name="Cao W.C."/>
        </authorList>
    </citation>
    <scope>NUCLEOTIDE SEQUENCE [LARGE SCALE GENOMIC DNA]</scope>
    <source>
        <strain evidence="8">HaeL-2018</strain>
    </source>
</reference>
<dbReference type="Gene3D" id="3.30.300.30">
    <property type="match status" value="1"/>
</dbReference>
<evidence type="ECO:0000256" key="4">
    <source>
        <dbReference type="ARBA" id="ARBA00023140"/>
    </source>
</evidence>
<keyword evidence="3" id="KW-0436">Ligase</keyword>
<evidence type="ECO:0000259" key="6">
    <source>
        <dbReference type="Pfam" id="PF00501"/>
    </source>
</evidence>
<feature type="region of interest" description="Disordered" evidence="5">
    <location>
        <begin position="175"/>
        <end position="208"/>
    </location>
</feature>
<evidence type="ECO:0000256" key="2">
    <source>
        <dbReference type="ARBA" id="ARBA00006432"/>
    </source>
</evidence>
<feature type="domain" description="AMP-binding enzyme C-terminal" evidence="7">
    <location>
        <begin position="363"/>
        <end position="419"/>
    </location>
</feature>
<dbReference type="GO" id="GO:0005777">
    <property type="term" value="C:peroxisome"/>
    <property type="evidence" value="ECO:0007669"/>
    <property type="project" value="UniProtKB-SubCell"/>
</dbReference>
<feature type="domain" description="AMP-dependent synthetase/ligase" evidence="6">
    <location>
        <begin position="11"/>
        <end position="108"/>
    </location>
</feature>
<organism evidence="8 9">
    <name type="scientific">Haemaphysalis longicornis</name>
    <name type="common">Bush tick</name>
    <dbReference type="NCBI Taxonomy" id="44386"/>
    <lineage>
        <taxon>Eukaryota</taxon>
        <taxon>Metazoa</taxon>
        <taxon>Ecdysozoa</taxon>
        <taxon>Arthropoda</taxon>
        <taxon>Chelicerata</taxon>
        <taxon>Arachnida</taxon>
        <taxon>Acari</taxon>
        <taxon>Parasitiformes</taxon>
        <taxon>Ixodida</taxon>
        <taxon>Ixodoidea</taxon>
        <taxon>Ixodidae</taxon>
        <taxon>Haemaphysalinae</taxon>
        <taxon>Haemaphysalis</taxon>
    </lineage>
</organism>
<proteinExistence type="inferred from homology"/>
<evidence type="ECO:0000256" key="1">
    <source>
        <dbReference type="ARBA" id="ARBA00004275"/>
    </source>
</evidence>
<dbReference type="InterPro" id="IPR045851">
    <property type="entry name" value="AMP-bd_C_sf"/>
</dbReference>
<dbReference type="SUPFAM" id="SSF56801">
    <property type="entry name" value="Acetyl-CoA synthetase-like"/>
    <property type="match status" value="2"/>
</dbReference>
<evidence type="ECO:0000313" key="9">
    <source>
        <dbReference type="Proteomes" id="UP000821853"/>
    </source>
</evidence>
<dbReference type="PANTHER" id="PTHR24096:SF149">
    <property type="entry name" value="AMP-BINDING DOMAIN-CONTAINING PROTEIN-RELATED"/>
    <property type="match status" value="1"/>
</dbReference>
<dbReference type="AlphaFoldDB" id="A0A9J6GWS2"/>
<feature type="region of interest" description="Disordered" evidence="5">
    <location>
        <begin position="221"/>
        <end position="241"/>
    </location>
</feature>
<dbReference type="Pfam" id="PF00501">
    <property type="entry name" value="AMP-binding"/>
    <property type="match status" value="1"/>
</dbReference>
<dbReference type="Proteomes" id="UP000821853">
    <property type="component" value="Chromosome 8"/>
</dbReference>
<dbReference type="Gene3D" id="3.40.50.980">
    <property type="match status" value="1"/>
</dbReference>
<name>A0A9J6GWS2_HAELO</name>
<dbReference type="InterPro" id="IPR000873">
    <property type="entry name" value="AMP-dep_synth/lig_dom"/>
</dbReference>
<evidence type="ECO:0000256" key="3">
    <source>
        <dbReference type="ARBA" id="ARBA00022598"/>
    </source>
</evidence>
<comment type="subcellular location">
    <subcellularLocation>
        <location evidence="1">Peroxisome</location>
    </subcellularLocation>
</comment>
<sequence length="439" mass="49016">MSRGIDTWQRPLRTVRKILCTGGGIHEALGDRLLQQFQLTDLKNFMGSVEALTAFCVPAPGETDYRSVGFPSPLVRIKVVSQRTGLPLGPDDKGELWVHTPNVSPGYLGDQGELLPVADSQGWLHTGRKAVSLFIHHTLASSTTHRKGCTLHLQTLSATCPVFCLKTPAHLTRRRPALNSSLRRPQPVASSPPPLRTKQTQQAHERRQPRARLFLRISVVPRPSPAGQGRPEVSELLHSPSPGPLLRRPPVAMASWQARPRHLPLSSFFLLFFSFLESLPFPFLEFLELHRLLRRRSWSSSRSRCVSQMSLRRTPVEAAPVTFLLGFVTTRDIGYYNQDGRFFVVGRLKNIIKCHDYNVSPLELESILLSHPAVSEACVVGVPDERILEAPTAFVVRKESSGERGGVTEQELVDLVASKKPYPLFCLRCAFAYAAYLEM</sequence>
<keyword evidence="9" id="KW-1185">Reference proteome</keyword>
<comment type="similarity">
    <text evidence="2">Belongs to the ATP-dependent AMP-binding enzyme family.</text>
</comment>
<dbReference type="Gene3D" id="2.30.38.10">
    <property type="entry name" value="Luciferase, Domain 3"/>
    <property type="match status" value="1"/>
</dbReference>
<accession>A0A9J6GWS2</accession>
<protein>
    <submittedName>
        <fullName evidence="8">Uncharacterized protein</fullName>
    </submittedName>
</protein>
<dbReference type="VEuPathDB" id="VectorBase:HLOH_059987"/>
<evidence type="ECO:0000256" key="5">
    <source>
        <dbReference type="SAM" id="MobiDB-lite"/>
    </source>
</evidence>
<dbReference type="InterPro" id="IPR025110">
    <property type="entry name" value="AMP-bd_C"/>
</dbReference>
<dbReference type="PANTHER" id="PTHR24096">
    <property type="entry name" value="LONG-CHAIN-FATTY-ACID--COA LIGASE"/>
    <property type="match status" value="1"/>
</dbReference>
<dbReference type="EMBL" id="JABSTR010000010">
    <property type="protein sequence ID" value="KAH9379635.1"/>
    <property type="molecule type" value="Genomic_DNA"/>
</dbReference>
<dbReference type="Pfam" id="PF13193">
    <property type="entry name" value="AMP-binding_C"/>
    <property type="match status" value="1"/>
</dbReference>
<gene>
    <name evidence="8" type="ORF">HPB48_020040</name>
</gene>
<dbReference type="OrthoDB" id="6614653at2759"/>
<dbReference type="GO" id="GO:0016405">
    <property type="term" value="F:CoA-ligase activity"/>
    <property type="evidence" value="ECO:0007669"/>
    <property type="project" value="TreeGrafter"/>
</dbReference>
<keyword evidence="4" id="KW-0576">Peroxisome</keyword>
<evidence type="ECO:0000259" key="7">
    <source>
        <dbReference type="Pfam" id="PF13193"/>
    </source>
</evidence>
<evidence type="ECO:0000313" key="8">
    <source>
        <dbReference type="EMBL" id="KAH9379635.1"/>
    </source>
</evidence>
<comment type="caution">
    <text evidence="8">The sequence shown here is derived from an EMBL/GenBank/DDBJ whole genome shotgun (WGS) entry which is preliminary data.</text>
</comment>